<comment type="caution">
    <text evidence="11">Lacks conserved residue(s) required for the propagation of feature annotation.</text>
</comment>
<keyword evidence="8" id="KW-0472">Membrane</keyword>
<evidence type="ECO:0000256" key="3">
    <source>
        <dbReference type="ARBA" id="ARBA00008712"/>
    </source>
</evidence>
<dbReference type="Pfam" id="PF01823">
    <property type="entry name" value="MACPF"/>
    <property type="match status" value="1"/>
</dbReference>
<keyword evidence="5" id="KW-0812">Transmembrane</keyword>
<dbReference type="PROSITE" id="PS51212">
    <property type="entry name" value="WSC"/>
    <property type="match status" value="3"/>
</dbReference>
<protein>
    <recommendedName>
        <fullName evidence="16">WSC domain-containing protein</fullName>
    </recommendedName>
</protein>
<evidence type="ECO:0000256" key="4">
    <source>
        <dbReference type="ARBA" id="ARBA00022525"/>
    </source>
</evidence>
<dbReference type="VEuPathDB" id="CryptoDB:Cvel_15378"/>
<feature type="compositionally biased region" description="Basic residues" evidence="12">
    <location>
        <begin position="2469"/>
        <end position="2487"/>
    </location>
</feature>
<feature type="domain" description="P-type" evidence="14">
    <location>
        <begin position="2041"/>
        <end position="2096"/>
    </location>
</feature>
<feature type="compositionally biased region" description="Basic and acidic residues" evidence="12">
    <location>
        <begin position="3005"/>
        <end position="3034"/>
    </location>
</feature>
<dbReference type="InterPro" id="IPR000519">
    <property type="entry name" value="P_trefoil_dom"/>
</dbReference>
<evidence type="ECO:0000256" key="11">
    <source>
        <dbReference type="PROSITE-ProRule" id="PRU00779"/>
    </source>
</evidence>
<feature type="region of interest" description="Disordered" evidence="12">
    <location>
        <begin position="2954"/>
        <end position="2991"/>
    </location>
</feature>
<proteinExistence type="inferred from homology"/>
<organism evidence="15">
    <name type="scientific">Chromera velia CCMP2878</name>
    <dbReference type="NCBI Taxonomy" id="1169474"/>
    <lineage>
        <taxon>Eukaryota</taxon>
        <taxon>Sar</taxon>
        <taxon>Alveolata</taxon>
        <taxon>Colpodellida</taxon>
        <taxon>Chromeraceae</taxon>
        <taxon>Chromera</taxon>
    </lineage>
</organism>
<feature type="region of interest" description="Disordered" evidence="12">
    <location>
        <begin position="2379"/>
        <end position="2398"/>
    </location>
</feature>
<dbReference type="InterPro" id="IPR020864">
    <property type="entry name" value="MACPF"/>
</dbReference>
<feature type="compositionally biased region" description="Basic and acidic residues" evidence="12">
    <location>
        <begin position="813"/>
        <end position="840"/>
    </location>
</feature>
<dbReference type="EMBL" id="CDMZ01000149">
    <property type="protein sequence ID" value="CEM07848.1"/>
    <property type="molecule type" value="Genomic_DNA"/>
</dbReference>
<keyword evidence="6" id="KW-0732">Signal</keyword>
<keyword evidence="10" id="KW-0325">Glycoprotein</keyword>
<dbReference type="PROSITE" id="PS51448">
    <property type="entry name" value="P_TREFOIL_2"/>
    <property type="match status" value="1"/>
</dbReference>
<evidence type="ECO:0000256" key="8">
    <source>
        <dbReference type="ARBA" id="ARBA00023136"/>
    </source>
</evidence>
<evidence type="ECO:0000256" key="6">
    <source>
        <dbReference type="ARBA" id="ARBA00022729"/>
    </source>
</evidence>
<evidence type="ECO:0000256" key="2">
    <source>
        <dbReference type="ARBA" id="ARBA00004613"/>
    </source>
</evidence>
<dbReference type="GO" id="GO:0005576">
    <property type="term" value="C:extracellular region"/>
    <property type="evidence" value="ECO:0007669"/>
    <property type="project" value="UniProtKB-SubCell"/>
</dbReference>
<feature type="region of interest" description="Disordered" evidence="12">
    <location>
        <begin position="154"/>
        <end position="175"/>
    </location>
</feature>
<dbReference type="PANTHER" id="PTHR24269">
    <property type="entry name" value="KREMEN PROTEIN"/>
    <property type="match status" value="1"/>
</dbReference>
<evidence type="ECO:0000256" key="7">
    <source>
        <dbReference type="ARBA" id="ARBA00022989"/>
    </source>
</evidence>
<keyword evidence="9" id="KW-1015">Disulfide bond</keyword>
<dbReference type="Pfam" id="PF01822">
    <property type="entry name" value="WSC"/>
    <property type="match status" value="4"/>
</dbReference>
<name>A0A0G4F6U5_9ALVE</name>
<gene>
    <name evidence="15" type="ORF">Cvel_15378</name>
</gene>
<feature type="domain" description="WSC" evidence="13">
    <location>
        <begin position="516"/>
        <end position="613"/>
    </location>
</feature>
<evidence type="ECO:0000256" key="10">
    <source>
        <dbReference type="ARBA" id="ARBA00023180"/>
    </source>
</evidence>
<evidence type="ECO:0000313" key="15">
    <source>
        <dbReference type="EMBL" id="CEM07848.1"/>
    </source>
</evidence>
<sequence>MVVDAKSHASDRFNCFMPCNRDRRIQCGNFRKKQHSVYGVLTPSSEFTYLGCYQHDPNKPEMKAKEDPKSGQYPSECSFFCQGHKYFALSEGKCRCGDTYTNSRALGDRSCRFECTEEKTVACGGKGANSVYVVRNPSPSDDFKHLGCFQVTTDGPNEKRAKRSDPSDATFPPPQHASPTACAEFCAGYSYFGLQDGEKCFCFEEFEVSGVFEDMKCRSLQRPDNRVVVPKSNKDFETPASCAELCRGMKKRWFGLHSYGKCLCTATLPGHAPGDLIAPCHLPCAEEPGTLCGSKNFANWHRSYERFDRELEYAGCTWLTQYGNSTTDIAEVLPKGGGAHKEMSPAICRCLCEATESSWKTLTKRERFFGGKAEPYGDSCIARCRDDPLVSCGGPWGEMSVYERARADPSFGFVGCFNEPDAKDLSLGLFASTDTSALDAEGCQLFCASKKTLYFGLTGGHTCTCGDSYGKHGQVSNFECHSACPTSSVSTCGGKEKTSVYVVREEDAEKPEPSTDFLYHGCLSALSAATLLDKDTNQKPIQEASGDAGTPKLCSEFCSSYGSAYFGLGKKGECSCYSSLGDPVDEEQCHLSCPSEAGVACGGALAVSAYRVEAPVTLKVTVRTAETGDESSGSAGPFNVFLCSGPLRRDCIDTPVVLKDLVSGTTQTFDVKLPLEVFAISAAQVFDLVGLRVEAETDDGWLVVAMKGIIEKDEEEIKSVTLHAVNGWFAKFAVEKEETVSGDAAQQIQVRNKAADTKSPPGSDTNVVCMRKAFAFLQELPIALVQIAAEDREAPPELLELESNAKERRKKAAAREKEKEKKEEAKKPKSSSEKKEDGSETPKTSPLRVNLCDDPKVCNSDSIDIFHLKGRDSRPLTVACPLNLLPPKGNPLVPPTPKDVAVEVLSGLEGVELSVDTDNVAPLFVKHVAVQVLPHTRDPYSLLESDMEEVWASDTLMAYANGWFTPFGPDSREAVLAAAGAIEEPAVPADSDFAVKRRRLEKSSLMTVTVTTRADSLACSSKGPVEVLFCETGSKCLHGGVTLRDLRAGETQTFLGVPVNLLDQSGFRLRAVRMTMEGEGDGWFGSKVRAKMGDESLELEMDGWLDNPVMTGMNDPDAPVTERYVGEPNFVLSSILLARSGASSASFLAPAVSIGGKENCPGPIEMVPCGKKRDKMGKETDVCSTETATFIDPVQSAQSSSASFAQVSANFESVGSDFTLTHVKLTNKGPDPCLFDWARIHIQGAAAASFGPSTPAFVLKRDDTAELKPRKSVSVKAVTADYPSAGSASTFILTFCGSVVDASGLTKEEAERQAGMRPQDCESAEDFGFVRVAAPKRGGLQEFWGTVKGIDDSEKGKVWILSEVKVEAVGDPLAVIGQQPSPQAIPSPSPAPATTLLAESSQKVEGISTLNASLIAHTHPHLSLLETQVAVLGGDPSSLLADSSEKSLVTLNTDVDAWHVKSLSVSVSDASHKKFFVEGSFAKSPSDVKGDEERESGNFIRQKDQLQSGGVPIAIRVTTRLEENAGTEGPVFLSLCPKPSEAACVDEKDAIRLTDLQPGAVQDFFGKLSEEDALRFVAAAKGLDSSQISSGSPGAESMRAVSLNAKEVPSLNAGLSGVNLEVGEGTQPWLAGAIQVFMQTEALTNDAGQVVVPRDAEGPLFWANGWMAPDSMVANIADRARAMENPPEFVEPSMYLKVKGMKLTVEVKTLDLPQAASAGPFHLRVCDEKDCLEDITVKGLGAGVVQVFQSQSELPRLDFIPISLSVVAPVEAGVDAWGCDWVAVRYEMGPRIHFKVSSWVTADPKSPDLKLVSKEGGGSMRTAHASVHAQAGPHMGLTVSTNGLPAAACTGPVHVFLCEGPEACLSNGFPLSKEDMQAGKDSPKKIVNFPELAQDADFKVSGLKLVSDSGDAWFPDRFVVEGLSGAFKGRSWNFPGNGWLEKGGTETAGELTTRGPPTAAETARYPSDPKPLWVGGRVYLSACLTAGCADQCRERGQFDAAGRHRFDEAECFCSSTGMELMEDQRTCGYTNIPRRALATVPECRNVEIGDRKECGALQFLPEALWKGDWEPQQAECEALGCCFEARPDYLGCFFPDHNIGPKLALHVSTHSQSADCASAGPVEVYACEAPSRCLSKPFVLTKDHIGTPGKGSGWLELTFPELMEDPEFKVNGLRVKALSKDAWFPSSFSVKGLTGAFQGKAWNYAGGGWIEQAQNGRVAQFPPKPRANFVGEDVYLDRCTVRGCKGGCELVPIFDKKTNVQTNTRARCTCPEMFELQRDGRSCGRIVLKETAFEVNPQCQLDVKKRVPCGAFFYNKDALLTGDWKKEQEECGLMKCCFEAHFGFLGCYRPAETVGEANWLTPGLSEGAEAALKPSVMLSQGEAEKQGEQEGKTKAKTFRSHSKVEVLFNASQDSEAESGRREKEKGGLASLGDTLDSFGLSPEMLIQKMHEHHREKLDSLSDRSLIRHPPAHHAGHRGAGRKRKGHRAAAVQLDSGAETESDPSITSTTTTATYRPESWHDAELGEEGDGDRPPSIDYLGLGYDIMEGNVWGEESGKGLIDPGFRSPAIGLSWEGETSADGKWNKPTEAHLLPTYACYRSNQMQEISDAQGVTSASSGFEEHNAGASLALTGIFVAAGKFSASASGGQTEAQSSETATISRNQETEFQQVAYCVVYKAALSPYLPWRPTAEVVKALLDLPQKYVDCKQCKRYRELTSHILSDPEKSESTRCSEQITDFTKHAFCECYDPALADSPGQTRFYRLKDESGNVGQDIKWYRLNVTGTLSADEVKRRTEVGGLDQWVINVPNLTGSTTCQQVCGATETCSANFLKYQTFFKVFGTHIITEMQVGARLRHVVSMGDQSVERLSAYSNDFTRHVDAALGIGRDSSLEEPDEACNTAYCIIKKGDDVEAAMPKKSEKKQSGSSIRDVGVKASLGEMLLQKAERHERLSTTLHSLTGSSLPPFPLPLEGEDLKTGGTEAAQTRSPEGLSKRLAALDSAIEEEKGRVEELLSVSKNERGKGTREASGEPRAKEGGSSSRSAGAAQWHADSSSSSEDGSRALPTTSALSHRLSSPDEESKRCERVWSTSFMNLPDDVDDANRRAEAMLALGSSSHDATATSGRSASALLASPAESGDVPLESSGSSSGLKKNPLSLTGTGAVDWAFSAYYNHNTMMHKEGAVENAIQKSVSRIENTVVGGIPQGDDTDWPGWADSAHSLPMPVRYSTIDWSEAFELGFRQQAMSVVTWFRENLDEKEAERFKSKVEGQFENLKSNIGRALTDYLKARGLIPGTNCKYDSVGNILAWGNGGKECEVKCFAEVYALPDFNGHNVKLSEGILGVEPNDPLNFVPDKDDLSAVMARIEGEEEEDENVTADSMADRKKPKSVKFSSGCHLVRMTGTDNAGTMVEREFFQDSRDTNIVTVESIQVVRSITPLPKGTFRLRFKKAPREVATCVGIKENSLELVGCNDVQARLNFFRRTLESKGDDSLCLRALSSEEAPAKQKCIPPFGTDFDMNMEGCYAYYTMDETFLLSTAKCRDEAKLADNMLEYLMVPPAAGTNNNAQRRYRSLDISIAKDALSPSPDFNFTGSFTDAPLSDEQREAVYRDVKMLSRPVASTVQWDGRHVQWQKPVYSSEDRDTVTRFDMMCLSTASPDCEKGTPLVFRPCDSSAEQEFIIEEFTGGGCKPPTFSKPIQVVPFTDWTDWVNWWDGWMDFRLDDCKKVKGLMLDQSDSNATVNGTSHEVKVSPAVGLESHRHSEAMKDGSESDKMRIGNAIVGFAWTMNDHHWDDRMKWRCGEMKNGPEVDFDDFIEMPRTHWGGPNDQRVTWTQRCPDNRIICRIISEHSDYHEDRWYGLTCCNIKENTALLGDEHKLDWHGDSWSGEMSLPKGNVLTGFESIRQGHGRRWNLLSRPVLPPDA</sequence>
<evidence type="ECO:0000256" key="12">
    <source>
        <dbReference type="SAM" id="MobiDB-lite"/>
    </source>
</evidence>
<comment type="similarity">
    <text evidence="3">Belongs to the dermatopontin family.</text>
</comment>
<feature type="compositionally biased region" description="Low complexity" evidence="12">
    <location>
        <begin position="3117"/>
        <end position="3152"/>
    </location>
</feature>
<feature type="region of interest" description="Disordered" evidence="12">
    <location>
        <begin position="3005"/>
        <end position="3081"/>
    </location>
</feature>
<evidence type="ECO:0000256" key="1">
    <source>
        <dbReference type="ARBA" id="ARBA00004167"/>
    </source>
</evidence>
<feature type="domain" description="WSC" evidence="13">
    <location>
        <begin position="410"/>
        <end position="504"/>
    </location>
</feature>
<feature type="compositionally biased region" description="Polar residues" evidence="12">
    <location>
        <begin position="3062"/>
        <end position="3072"/>
    </location>
</feature>
<feature type="compositionally biased region" description="Basic and acidic residues" evidence="12">
    <location>
        <begin position="2417"/>
        <end position="2426"/>
    </location>
</feature>
<feature type="compositionally biased region" description="Basic and acidic residues" evidence="12">
    <location>
        <begin position="2382"/>
        <end position="2393"/>
    </location>
</feature>
<keyword evidence="4" id="KW-0964">Secreted</keyword>
<feature type="region of interest" description="Disordered" evidence="12">
    <location>
        <begin position="2409"/>
        <end position="2434"/>
    </location>
</feature>
<dbReference type="InterPro" id="IPR002889">
    <property type="entry name" value="WSC_carb-bd"/>
</dbReference>
<feature type="compositionally biased region" description="Low complexity" evidence="12">
    <location>
        <begin position="2502"/>
        <end position="2513"/>
    </location>
</feature>
<dbReference type="SMART" id="SM00321">
    <property type="entry name" value="WSC"/>
    <property type="match status" value="3"/>
</dbReference>
<evidence type="ECO:0000256" key="9">
    <source>
        <dbReference type="ARBA" id="ARBA00023157"/>
    </source>
</evidence>
<dbReference type="InterPro" id="IPR026645">
    <property type="entry name" value="Dermatopontin"/>
</dbReference>
<feature type="compositionally biased region" description="Low complexity" evidence="12">
    <location>
        <begin position="3035"/>
        <end position="3055"/>
    </location>
</feature>
<dbReference type="GO" id="GO:0005886">
    <property type="term" value="C:plasma membrane"/>
    <property type="evidence" value="ECO:0007669"/>
    <property type="project" value="TreeGrafter"/>
</dbReference>
<dbReference type="Pfam" id="PF14704">
    <property type="entry name" value="DERM"/>
    <property type="match status" value="1"/>
</dbReference>
<evidence type="ECO:0000259" key="14">
    <source>
        <dbReference type="PROSITE" id="PS51448"/>
    </source>
</evidence>
<feature type="domain" description="WSC" evidence="13">
    <location>
        <begin position="46"/>
        <end position="135"/>
    </location>
</feature>
<evidence type="ECO:0000259" key="13">
    <source>
        <dbReference type="PROSITE" id="PS51212"/>
    </source>
</evidence>
<accession>A0A0G4F6U5</accession>
<comment type="subcellular location">
    <subcellularLocation>
        <location evidence="1">Membrane</location>
        <topology evidence="1">Single-pass membrane protein</topology>
    </subcellularLocation>
    <subcellularLocation>
        <location evidence="2">Secreted</location>
    </subcellularLocation>
</comment>
<feature type="region of interest" description="Disordered" evidence="12">
    <location>
        <begin position="3112"/>
        <end position="3152"/>
    </location>
</feature>
<feature type="compositionally biased region" description="Basic and acidic residues" evidence="12">
    <location>
        <begin position="156"/>
        <end position="166"/>
    </location>
</feature>
<feature type="region of interest" description="Disordered" evidence="12">
    <location>
        <begin position="2468"/>
        <end position="2533"/>
    </location>
</feature>
<reference evidence="15" key="1">
    <citation type="submission" date="2014-11" db="EMBL/GenBank/DDBJ databases">
        <authorList>
            <person name="Otto D Thomas"/>
            <person name="Naeem Raeece"/>
        </authorList>
    </citation>
    <scope>NUCLEOTIDE SEQUENCE</scope>
</reference>
<dbReference type="InterPro" id="IPR051836">
    <property type="entry name" value="Kremen_rcpt"/>
</dbReference>
<keyword evidence="7" id="KW-1133">Transmembrane helix</keyword>
<dbReference type="PANTHER" id="PTHR24269:SF16">
    <property type="entry name" value="PROTEIN SLG1"/>
    <property type="match status" value="1"/>
</dbReference>
<feature type="region of interest" description="Disordered" evidence="12">
    <location>
        <begin position="798"/>
        <end position="850"/>
    </location>
</feature>
<dbReference type="PhylomeDB" id="A0A0G4F6U5"/>
<evidence type="ECO:0000256" key="5">
    <source>
        <dbReference type="ARBA" id="ARBA00022692"/>
    </source>
</evidence>
<evidence type="ECO:0008006" key="16">
    <source>
        <dbReference type="Google" id="ProtNLM"/>
    </source>
</evidence>